<keyword evidence="2" id="KW-1185">Reference proteome</keyword>
<evidence type="ECO:0000313" key="1">
    <source>
        <dbReference type="Ensembl" id="ENSPTIP00000013071.1"/>
    </source>
</evidence>
<dbReference type="Ensembl" id="ENSPTIT00000017117.1">
    <property type="protein sequence ID" value="ENSPTIP00000013071.1"/>
    <property type="gene ID" value="ENSPTIG00000012855.1"/>
</dbReference>
<reference evidence="1" key="2">
    <citation type="submission" date="2025-09" db="UniProtKB">
        <authorList>
            <consortium name="Ensembl"/>
        </authorList>
    </citation>
    <scope>IDENTIFICATION</scope>
</reference>
<evidence type="ECO:0000313" key="2">
    <source>
        <dbReference type="Proteomes" id="UP000675900"/>
    </source>
</evidence>
<sequence length="39" mass="4588">NSSCDEGNHLPATSCDLQWETHQEFLKCSIWHHSHLHMQ</sequence>
<name>A0A8C9K271_PANTA</name>
<gene>
    <name evidence="1" type="primary">CR2</name>
</gene>
<accession>A0A8C9K271</accession>
<dbReference type="GeneTree" id="ENSGT00940000161110"/>
<protein>
    <submittedName>
        <fullName evidence="1">Complement C3d receptor 2</fullName>
    </submittedName>
</protein>
<reference evidence="1" key="1">
    <citation type="submission" date="2025-08" db="UniProtKB">
        <authorList>
            <consortium name="Ensembl"/>
        </authorList>
    </citation>
    <scope>IDENTIFICATION</scope>
</reference>
<organism evidence="1 2">
    <name type="scientific">Panthera tigris altaica</name>
    <name type="common">Siberian tiger</name>
    <dbReference type="NCBI Taxonomy" id="74533"/>
    <lineage>
        <taxon>Eukaryota</taxon>
        <taxon>Metazoa</taxon>
        <taxon>Chordata</taxon>
        <taxon>Craniata</taxon>
        <taxon>Vertebrata</taxon>
        <taxon>Euteleostomi</taxon>
        <taxon>Mammalia</taxon>
        <taxon>Eutheria</taxon>
        <taxon>Laurasiatheria</taxon>
        <taxon>Carnivora</taxon>
        <taxon>Feliformia</taxon>
        <taxon>Felidae</taxon>
        <taxon>Pantherinae</taxon>
        <taxon>Panthera</taxon>
    </lineage>
</organism>
<dbReference type="AlphaFoldDB" id="A0A8C9K271"/>
<proteinExistence type="predicted"/>
<dbReference type="Proteomes" id="UP000675900">
    <property type="component" value="Unassembled WGS sequence"/>
</dbReference>